<evidence type="ECO:0000313" key="1">
    <source>
        <dbReference type="EMBL" id="MCJ8014883.1"/>
    </source>
</evidence>
<dbReference type="Proteomes" id="UP001139347">
    <property type="component" value="Unassembled WGS sequence"/>
</dbReference>
<gene>
    <name evidence="1" type="ORF">MUG84_24670</name>
</gene>
<dbReference type="AlphaFoldDB" id="A0A9X2B8T1"/>
<accession>A0A9X2B8T1</accession>
<evidence type="ECO:0000313" key="2">
    <source>
        <dbReference type="Proteomes" id="UP001139347"/>
    </source>
</evidence>
<protein>
    <submittedName>
        <fullName evidence="1">Uncharacterized protein</fullName>
    </submittedName>
</protein>
<organism evidence="1 2">
    <name type="scientific">Paenibacillus mangrovi</name>
    <dbReference type="NCBI Taxonomy" id="2931978"/>
    <lineage>
        <taxon>Bacteria</taxon>
        <taxon>Bacillati</taxon>
        <taxon>Bacillota</taxon>
        <taxon>Bacilli</taxon>
        <taxon>Bacillales</taxon>
        <taxon>Paenibacillaceae</taxon>
        <taxon>Paenibacillus</taxon>
    </lineage>
</organism>
<dbReference type="RefSeq" id="WP_244730374.1">
    <property type="nucleotide sequence ID" value="NZ_JALIRP010000016.1"/>
</dbReference>
<comment type="caution">
    <text evidence="1">The sequence shown here is derived from an EMBL/GenBank/DDBJ whole genome shotgun (WGS) entry which is preliminary data.</text>
</comment>
<keyword evidence="2" id="KW-1185">Reference proteome</keyword>
<proteinExistence type="predicted"/>
<dbReference type="EMBL" id="JALIRP010000016">
    <property type="protein sequence ID" value="MCJ8014883.1"/>
    <property type="molecule type" value="Genomic_DNA"/>
</dbReference>
<sequence length="49" mass="5485">MPAELVEALFDPSKQGHRFSTVLPTVEEVAGRTPGTFKQWAIDHSEAFR</sequence>
<reference evidence="1" key="1">
    <citation type="submission" date="2022-04" db="EMBL/GenBank/DDBJ databases">
        <title>Paenibacillus mangrovi sp. nov., a novel endophytic bacterium isolated from bark of Kandelia candel.</title>
        <authorList>
            <person name="Tuo L."/>
        </authorList>
    </citation>
    <scope>NUCLEOTIDE SEQUENCE</scope>
    <source>
        <strain evidence="1">KQZ6P-2</strain>
    </source>
</reference>
<name>A0A9X2B8T1_9BACL</name>